<keyword evidence="3" id="KW-0378">Hydrolase</keyword>
<dbReference type="PANTHER" id="PTHR46317:SF1">
    <property type="entry name" value="HYDROLASE, TATD FAMILY"/>
    <property type="match status" value="1"/>
</dbReference>
<sequence length="249" mass="28581">MSYYVDAHCHVDLFKNIQQTWVGEDSLPIKTISVTNAPFIYEPCKSLFANSKNIRVALGMHPELVEQYGSQLNLFEELIDSTKYIGEIGLDGSPRFKKSWDYQKEIFIEILKLCNEKDKKVLTIHSRNAANETIQLTSKHLGNSNCRIIFHWYNGDQNDLKVAVQNGYYFSINHKMINAEKGKQIIMAIPNHLLLTETDAPFTFDNVIKTRVQSLKATIEGISAIKKVDFLPTKDLIYNNFKSLLEFVK</sequence>
<dbReference type="NCBIfam" id="NF041926">
    <property type="entry name" value="QatD"/>
    <property type="match status" value="1"/>
</dbReference>
<evidence type="ECO:0000256" key="2">
    <source>
        <dbReference type="ARBA" id="ARBA00022723"/>
    </source>
</evidence>
<dbReference type="PANTHER" id="PTHR46317">
    <property type="entry name" value="HYDROLASE OF PHP SUPERFAMILY-RELATED PROTEIN"/>
    <property type="match status" value="1"/>
</dbReference>
<dbReference type="PROSITE" id="PS01137">
    <property type="entry name" value="TATD_1"/>
    <property type="match status" value="1"/>
</dbReference>
<evidence type="ECO:0000256" key="1">
    <source>
        <dbReference type="ARBA" id="ARBA00009275"/>
    </source>
</evidence>
<keyword evidence="2 4" id="KW-0479">Metal-binding</keyword>
<dbReference type="GO" id="GO:0016788">
    <property type="term" value="F:hydrolase activity, acting on ester bonds"/>
    <property type="evidence" value="ECO:0007669"/>
    <property type="project" value="InterPro"/>
</dbReference>
<dbReference type="Proteomes" id="UP000598971">
    <property type="component" value="Unassembled WGS sequence"/>
</dbReference>
<feature type="binding site" evidence="4">
    <location>
        <position position="151"/>
    </location>
    <ligand>
        <name>a divalent metal cation</name>
        <dbReference type="ChEBI" id="CHEBI:60240"/>
        <label>2</label>
    </ligand>
</feature>
<evidence type="ECO:0000256" key="3">
    <source>
        <dbReference type="ARBA" id="ARBA00022801"/>
    </source>
</evidence>
<dbReference type="Pfam" id="PF01026">
    <property type="entry name" value="TatD_DNase"/>
    <property type="match status" value="1"/>
</dbReference>
<feature type="binding site" evidence="4">
    <location>
        <position position="199"/>
    </location>
    <ligand>
        <name>a divalent metal cation</name>
        <dbReference type="ChEBI" id="CHEBI:60240"/>
        <label>1</label>
    </ligand>
</feature>
<dbReference type="GO" id="GO:0046872">
    <property type="term" value="F:metal ion binding"/>
    <property type="evidence" value="ECO:0007669"/>
    <property type="project" value="UniProtKB-KW"/>
</dbReference>
<evidence type="ECO:0000256" key="4">
    <source>
        <dbReference type="PIRSR" id="PIRSR005902-1"/>
    </source>
</evidence>
<organism evidence="5 6">
    <name type="scientific">Limnovirga soli</name>
    <dbReference type="NCBI Taxonomy" id="2656915"/>
    <lineage>
        <taxon>Bacteria</taxon>
        <taxon>Pseudomonadati</taxon>
        <taxon>Bacteroidota</taxon>
        <taxon>Chitinophagia</taxon>
        <taxon>Chitinophagales</taxon>
        <taxon>Chitinophagaceae</taxon>
        <taxon>Limnovirga</taxon>
    </lineage>
</organism>
<dbReference type="SUPFAM" id="SSF51556">
    <property type="entry name" value="Metallo-dependent hydrolases"/>
    <property type="match status" value="1"/>
</dbReference>
<dbReference type="InterPro" id="IPR032466">
    <property type="entry name" value="Metal_Hydrolase"/>
</dbReference>
<comment type="similarity">
    <text evidence="1">Belongs to the metallo-dependent hydrolases superfamily. TatD-type hydrolase family.</text>
</comment>
<evidence type="ECO:0000313" key="5">
    <source>
        <dbReference type="EMBL" id="NNV55011.1"/>
    </source>
</evidence>
<keyword evidence="6" id="KW-1185">Reference proteome</keyword>
<evidence type="ECO:0000313" key="6">
    <source>
        <dbReference type="Proteomes" id="UP000598971"/>
    </source>
</evidence>
<dbReference type="RefSeq" id="WP_171606942.1">
    <property type="nucleotide sequence ID" value="NZ_WHPF01000004.1"/>
</dbReference>
<protein>
    <submittedName>
        <fullName evidence="5">TatD family deoxyribonuclease</fullName>
    </submittedName>
</protein>
<accession>A0A8J8JW71</accession>
<dbReference type="InterPro" id="IPR049677">
    <property type="entry name" value="QatD"/>
</dbReference>
<feature type="binding site" evidence="4">
    <location>
        <position position="10"/>
    </location>
    <ligand>
        <name>a divalent metal cation</name>
        <dbReference type="ChEBI" id="CHEBI:60240"/>
        <label>1</label>
    </ligand>
</feature>
<dbReference type="PIRSF" id="PIRSF005902">
    <property type="entry name" value="DNase_TatD"/>
    <property type="match status" value="1"/>
</dbReference>
<reference evidence="5" key="1">
    <citation type="submission" date="2019-10" db="EMBL/GenBank/DDBJ databases">
        <title>Draft genome sequence of Panacibacter sp. KCS-6.</title>
        <authorList>
            <person name="Yim K.J."/>
        </authorList>
    </citation>
    <scope>NUCLEOTIDE SEQUENCE</scope>
    <source>
        <strain evidence="5">KCS-6</strain>
    </source>
</reference>
<dbReference type="InterPro" id="IPR001130">
    <property type="entry name" value="TatD-like"/>
</dbReference>
<name>A0A8J8JW71_9BACT</name>
<gene>
    <name evidence="5" type="ORF">GD597_06035</name>
</gene>
<dbReference type="Gene3D" id="3.20.20.140">
    <property type="entry name" value="Metal-dependent hydrolases"/>
    <property type="match status" value="1"/>
</dbReference>
<dbReference type="InterPro" id="IPR018228">
    <property type="entry name" value="DNase_TatD-rel_CS"/>
</dbReference>
<dbReference type="AlphaFoldDB" id="A0A8J8JW71"/>
<proteinExistence type="inferred from homology"/>
<feature type="binding site" evidence="4">
    <location>
        <position position="8"/>
    </location>
    <ligand>
        <name>a divalent metal cation</name>
        <dbReference type="ChEBI" id="CHEBI:60240"/>
        <label>1</label>
    </ligand>
</feature>
<dbReference type="EMBL" id="WHPF01000004">
    <property type="protein sequence ID" value="NNV55011.1"/>
    <property type="molecule type" value="Genomic_DNA"/>
</dbReference>
<feature type="binding site" evidence="4">
    <location>
        <position position="87"/>
    </location>
    <ligand>
        <name>a divalent metal cation</name>
        <dbReference type="ChEBI" id="CHEBI:60240"/>
        <label>1</label>
    </ligand>
</feature>
<comment type="caution">
    <text evidence="5">The sequence shown here is derived from an EMBL/GenBank/DDBJ whole genome shotgun (WGS) entry which is preliminary data.</text>
</comment>
<feature type="binding site" evidence="4">
    <location>
        <position position="125"/>
    </location>
    <ligand>
        <name>a divalent metal cation</name>
        <dbReference type="ChEBI" id="CHEBI:60240"/>
        <label>2</label>
    </ligand>
</feature>